<dbReference type="EMBL" id="CP033073">
    <property type="protein sequence ID" value="AYN37980.1"/>
    <property type="molecule type" value="Genomic_DNA"/>
</dbReference>
<gene>
    <name evidence="2" type="ORF">D9753_02315</name>
</gene>
<keyword evidence="3" id="KW-1185">Reference proteome</keyword>
<dbReference type="AlphaFoldDB" id="A0A3G2J6Y5"/>
<sequence length="68" mass="7476">MMNGTARPQARTRGQNMTMRVYAVDRYGTITQDRGTVTVTPGNQPLPLSTAYPPCSCPRHRSGQAVRP</sequence>
<dbReference type="KEGG" id="sdd:D9753_02315"/>
<evidence type="ECO:0000256" key="1">
    <source>
        <dbReference type="SAM" id="MobiDB-lite"/>
    </source>
</evidence>
<reference evidence="2 3" key="1">
    <citation type="submission" date="2018-10" db="EMBL/GenBank/DDBJ databases">
        <title>The genome of Streptomyces dangxiongensis Z022.</title>
        <authorList>
            <person name="Zhang B."/>
        </authorList>
    </citation>
    <scope>NUCLEOTIDE SEQUENCE [LARGE SCALE GENOMIC DNA]</scope>
    <source>
        <strain evidence="2 3">Z022</strain>
    </source>
</reference>
<protein>
    <submittedName>
        <fullName evidence="2">Uncharacterized protein</fullName>
    </submittedName>
</protein>
<feature type="compositionally biased region" description="Polar residues" evidence="1">
    <location>
        <begin position="34"/>
        <end position="47"/>
    </location>
</feature>
<name>A0A3G2J6Y5_9ACTN</name>
<evidence type="ECO:0000313" key="3">
    <source>
        <dbReference type="Proteomes" id="UP000268329"/>
    </source>
</evidence>
<organism evidence="2 3">
    <name type="scientific">Streptomyces dangxiongensis</name>
    <dbReference type="NCBI Taxonomy" id="1442032"/>
    <lineage>
        <taxon>Bacteria</taxon>
        <taxon>Bacillati</taxon>
        <taxon>Actinomycetota</taxon>
        <taxon>Actinomycetes</taxon>
        <taxon>Kitasatosporales</taxon>
        <taxon>Streptomycetaceae</taxon>
        <taxon>Streptomyces</taxon>
    </lineage>
</organism>
<evidence type="ECO:0000313" key="2">
    <source>
        <dbReference type="EMBL" id="AYN37980.1"/>
    </source>
</evidence>
<dbReference type="Proteomes" id="UP000268329">
    <property type="component" value="Chromosome"/>
</dbReference>
<feature type="region of interest" description="Disordered" evidence="1">
    <location>
        <begin position="34"/>
        <end position="68"/>
    </location>
</feature>
<proteinExistence type="predicted"/>
<dbReference type="RefSeq" id="WP_121785488.1">
    <property type="nucleotide sequence ID" value="NZ_CP033073.1"/>
</dbReference>
<accession>A0A3G2J6Y5</accession>
<dbReference type="OrthoDB" id="4301539at2"/>